<keyword evidence="1" id="KW-0732">Signal</keyword>
<name>A0ABR2ZM05_9AGAR</name>
<evidence type="ECO:0000313" key="3">
    <source>
        <dbReference type="Proteomes" id="UP001437256"/>
    </source>
</evidence>
<feature type="chain" id="PRO_5047286205" evidence="1">
    <location>
        <begin position="23"/>
        <end position="76"/>
    </location>
</feature>
<protein>
    <submittedName>
        <fullName evidence="2">Uncharacterized protein</fullName>
    </submittedName>
</protein>
<organism evidence="2 3">
    <name type="scientific">Marasmius tenuissimus</name>
    <dbReference type="NCBI Taxonomy" id="585030"/>
    <lineage>
        <taxon>Eukaryota</taxon>
        <taxon>Fungi</taxon>
        <taxon>Dikarya</taxon>
        <taxon>Basidiomycota</taxon>
        <taxon>Agaricomycotina</taxon>
        <taxon>Agaricomycetes</taxon>
        <taxon>Agaricomycetidae</taxon>
        <taxon>Agaricales</taxon>
        <taxon>Marasmiineae</taxon>
        <taxon>Marasmiaceae</taxon>
        <taxon>Marasmius</taxon>
    </lineage>
</organism>
<evidence type="ECO:0000256" key="1">
    <source>
        <dbReference type="SAM" id="SignalP"/>
    </source>
</evidence>
<keyword evidence="3" id="KW-1185">Reference proteome</keyword>
<feature type="signal peptide" evidence="1">
    <location>
        <begin position="1"/>
        <end position="22"/>
    </location>
</feature>
<dbReference type="EMBL" id="JBBXMP010000124">
    <property type="protein sequence ID" value="KAL0061743.1"/>
    <property type="molecule type" value="Genomic_DNA"/>
</dbReference>
<proteinExistence type="predicted"/>
<evidence type="ECO:0000313" key="2">
    <source>
        <dbReference type="EMBL" id="KAL0061743.1"/>
    </source>
</evidence>
<sequence>MLFRTTTIVSAFAVLFASQAMGAALIATDPVSACNPPNNGGHKAGSSCKYYSGPSSKSPVVKGTCVSKNGKLTCTR</sequence>
<comment type="caution">
    <text evidence="2">The sequence shown here is derived from an EMBL/GenBank/DDBJ whole genome shotgun (WGS) entry which is preliminary data.</text>
</comment>
<reference evidence="2 3" key="1">
    <citation type="submission" date="2024-05" db="EMBL/GenBank/DDBJ databases">
        <title>A draft genome resource for the thread blight pathogen Marasmius tenuissimus strain MS-2.</title>
        <authorList>
            <person name="Yulfo-Soto G.E."/>
            <person name="Baruah I.K."/>
            <person name="Amoako-Attah I."/>
            <person name="Bukari Y."/>
            <person name="Meinhardt L.W."/>
            <person name="Bailey B.A."/>
            <person name="Cohen S.P."/>
        </authorList>
    </citation>
    <scope>NUCLEOTIDE SEQUENCE [LARGE SCALE GENOMIC DNA]</scope>
    <source>
        <strain evidence="2 3">MS-2</strain>
    </source>
</reference>
<dbReference type="Proteomes" id="UP001437256">
    <property type="component" value="Unassembled WGS sequence"/>
</dbReference>
<accession>A0ABR2ZM05</accession>
<gene>
    <name evidence="2" type="ORF">AAF712_011416</name>
</gene>